<proteinExistence type="predicted"/>
<dbReference type="EMBL" id="HACM01006761">
    <property type="protein sequence ID" value="CRZ07203.1"/>
    <property type="molecule type" value="Transcribed_RNA"/>
</dbReference>
<dbReference type="AlphaFoldDB" id="A0A0H5QYZ1"/>
<reference evidence="1" key="1">
    <citation type="submission" date="2015-04" db="EMBL/GenBank/DDBJ databases">
        <title>The genome sequence of the plant pathogenic Rhizarian Plasmodiophora brassicae reveals insights in its biotrophic life cycle and the origin of chitin synthesis.</title>
        <authorList>
            <person name="Schwelm A."/>
            <person name="Fogelqvist J."/>
            <person name="Knaust A."/>
            <person name="Julke S."/>
            <person name="Lilja T."/>
            <person name="Dhandapani V."/>
            <person name="Bonilla-Rosso G."/>
            <person name="Karlsson M."/>
            <person name="Shevchenko A."/>
            <person name="Choi S.R."/>
            <person name="Kim H.G."/>
            <person name="Park J.Y."/>
            <person name="Lim Y.P."/>
            <person name="Ludwig-Muller J."/>
            <person name="Dixelius C."/>
        </authorList>
    </citation>
    <scope>NUCLEOTIDE SEQUENCE</scope>
    <source>
        <tissue evidence="1">Potato root galls</tissue>
    </source>
</reference>
<accession>A0A0H5QYZ1</accession>
<sequence>MQKNIEVGRKILSELKESCGTGTMRQRVSTMYRRFCEELGVDQLETDDEDGSDMEDDDRKTKLRHVLKSAKTNRVSRQGVLAKLLKAIADPNEITEDLKLISCHATFTAKGAF</sequence>
<name>A0A0H5QYZ1_9EUKA</name>
<protein>
    <submittedName>
        <fullName evidence="1">Uncharacterized protein</fullName>
    </submittedName>
</protein>
<evidence type="ECO:0000313" key="1">
    <source>
        <dbReference type="EMBL" id="CRZ07203.1"/>
    </source>
</evidence>
<organism evidence="1">
    <name type="scientific">Spongospora subterranea</name>
    <dbReference type="NCBI Taxonomy" id="70186"/>
    <lineage>
        <taxon>Eukaryota</taxon>
        <taxon>Sar</taxon>
        <taxon>Rhizaria</taxon>
        <taxon>Endomyxa</taxon>
        <taxon>Phytomyxea</taxon>
        <taxon>Plasmodiophorida</taxon>
        <taxon>Plasmodiophoridae</taxon>
        <taxon>Spongospora</taxon>
    </lineage>
</organism>